<feature type="signal peptide" evidence="1">
    <location>
        <begin position="1"/>
        <end position="23"/>
    </location>
</feature>
<feature type="chain" id="PRO_5018234500" description="DUF5329 domain-containing protein" evidence="1">
    <location>
        <begin position="24"/>
        <end position="128"/>
    </location>
</feature>
<evidence type="ECO:0000313" key="3">
    <source>
        <dbReference type="Proteomes" id="UP000267049"/>
    </source>
</evidence>
<proteinExistence type="predicted"/>
<dbReference type="RefSeq" id="WP_123087041.1">
    <property type="nucleotide sequence ID" value="NZ_RIBS01000002.1"/>
</dbReference>
<dbReference type="Proteomes" id="UP000267049">
    <property type="component" value="Unassembled WGS sequence"/>
</dbReference>
<dbReference type="AlphaFoldDB" id="A0A3M8SX45"/>
<dbReference type="Pfam" id="PF17263">
    <property type="entry name" value="DUF5329"/>
    <property type="match status" value="1"/>
</dbReference>
<reference evidence="2 3" key="1">
    <citation type="submission" date="2018-11" db="EMBL/GenBank/DDBJ databases">
        <title>Lysobacter cryohumiis sp. nov., isolated from soil in the Tianshan Mountains, Xinjiang, China.</title>
        <authorList>
            <person name="Luo Y."/>
            <person name="Sheng H."/>
        </authorList>
    </citation>
    <scope>NUCLEOTIDE SEQUENCE [LARGE SCALE GENOMIC DNA]</scope>
    <source>
        <strain evidence="2 3">ZS60</strain>
    </source>
</reference>
<dbReference type="InterPro" id="IPR035242">
    <property type="entry name" value="DUF5329"/>
</dbReference>
<keyword evidence="1" id="KW-0732">Signal</keyword>
<accession>A0A3M8SX45</accession>
<protein>
    <recommendedName>
        <fullName evidence="4">DUF5329 domain-containing protein</fullName>
    </recommendedName>
</protein>
<dbReference type="OrthoDB" id="344871at2"/>
<comment type="caution">
    <text evidence="2">The sequence shown here is derived from an EMBL/GenBank/DDBJ whole genome shotgun (WGS) entry which is preliminary data.</text>
</comment>
<evidence type="ECO:0000313" key="2">
    <source>
        <dbReference type="EMBL" id="RNF85255.1"/>
    </source>
</evidence>
<keyword evidence="3" id="KW-1185">Reference proteome</keyword>
<dbReference type="EMBL" id="RIBS01000002">
    <property type="protein sequence ID" value="RNF85255.1"/>
    <property type="molecule type" value="Genomic_DNA"/>
</dbReference>
<evidence type="ECO:0000256" key="1">
    <source>
        <dbReference type="SAM" id="SignalP"/>
    </source>
</evidence>
<sequence length="128" mass="13886">MTKPAIFALNAALLFAVAASVHAAPPPQAVREIDQLIGALGASGCEFQRNGSWHPAAQAQQHLRRKYDWLRERDMVATAEQFIERAGTKSSLSGRVYQVRCAGRPAVPSAAWLGAKLRELRSAPAPVR</sequence>
<gene>
    <name evidence="2" type="ORF">EER27_05670</name>
</gene>
<name>A0A3M8SX45_9GAMM</name>
<evidence type="ECO:0008006" key="4">
    <source>
        <dbReference type="Google" id="ProtNLM"/>
    </source>
</evidence>
<organism evidence="2 3">
    <name type="scientific">Montanilutibacter psychrotolerans</name>
    <dbReference type="NCBI Taxonomy" id="1327343"/>
    <lineage>
        <taxon>Bacteria</taxon>
        <taxon>Pseudomonadati</taxon>
        <taxon>Pseudomonadota</taxon>
        <taxon>Gammaproteobacteria</taxon>
        <taxon>Lysobacterales</taxon>
        <taxon>Lysobacteraceae</taxon>
        <taxon>Montanilutibacter</taxon>
    </lineage>
</organism>